<name>A0A813EP42_POLGL</name>
<evidence type="ECO:0000313" key="10">
    <source>
        <dbReference type="Proteomes" id="UP000654075"/>
    </source>
</evidence>
<dbReference type="Pfam" id="PF03016">
    <property type="entry name" value="Exostosin_GT47"/>
    <property type="match status" value="1"/>
</dbReference>
<dbReference type="OrthoDB" id="1902587at2759"/>
<dbReference type="Proteomes" id="UP000654075">
    <property type="component" value="Unassembled WGS sequence"/>
</dbReference>
<dbReference type="PANTHER" id="PTHR46512:SF9">
    <property type="entry name" value="PEPTIDYLPROLYL ISOMERASE"/>
    <property type="match status" value="1"/>
</dbReference>
<dbReference type="SMART" id="SM00028">
    <property type="entry name" value="TPR"/>
    <property type="match status" value="3"/>
</dbReference>
<evidence type="ECO:0000256" key="5">
    <source>
        <dbReference type="ARBA" id="ARBA00023110"/>
    </source>
</evidence>
<keyword evidence="10" id="KW-1185">Reference proteome</keyword>
<keyword evidence="6 7" id="KW-0413">Isomerase</keyword>
<evidence type="ECO:0000256" key="2">
    <source>
        <dbReference type="ARBA" id="ARBA00013194"/>
    </source>
</evidence>
<gene>
    <name evidence="9" type="ORF">PGLA1383_LOCUS20336</name>
</gene>
<dbReference type="SUPFAM" id="SSF48452">
    <property type="entry name" value="TPR-like"/>
    <property type="match status" value="1"/>
</dbReference>
<dbReference type="AlphaFoldDB" id="A0A813EP42"/>
<dbReference type="Gene3D" id="3.10.50.40">
    <property type="match status" value="2"/>
</dbReference>
<evidence type="ECO:0000313" key="9">
    <source>
        <dbReference type="EMBL" id="CAE8602081.1"/>
    </source>
</evidence>
<dbReference type="InterPro" id="IPR040911">
    <property type="entry name" value="Exostosin_GT47"/>
</dbReference>
<evidence type="ECO:0000256" key="7">
    <source>
        <dbReference type="PROSITE-ProRule" id="PRU00277"/>
    </source>
</evidence>
<dbReference type="InterPro" id="IPR001179">
    <property type="entry name" value="PPIase_FKBP_dom"/>
</dbReference>
<dbReference type="InterPro" id="IPR011990">
    <property type="entry name" value="TPR-like_helical_dom_sf"/>
</dbReference>
<dbReference type="PROSITE" id="PS50059">
    <property type="entry name" value="FKBP_PPIASE"/>
    <property type="match status" value="1"/>
</dbReference>
<dbReference type="SUPFAM" id="SSF54534">
    <property type="entry name" value="FKBP-like"/>
    <property type="match status" value="2"/>
</dbReference>
<accession>A0A813EP42</accession>
<dbReference type="InterPro" id="IPR019734">
    <property type="entry name" value="TPR_rpt"/>
</dbReference>
<evidence type="ECO:0000259" key="8">
    <source>
        <dbReference type="PROSITE" id="PS50059"/>
    </source>
</evidence>
<dbReference type="InterPro" id="IPR046357">
    <property type="entry name" value="PPIase_dom_sf"/>
</dbReference>
<sequence>MDREISHCPFGVISVLFFFVKYLIEGDSPKLSAARSYFSLLDAMSSGMHPHLLDRADWLVTDARISSLRRVLLGRLRPRSEPSRKPLVFVYDKETPEVRELSQGASFCAKGQWGMEVHIHEWLLASHHLTNDPDEADFFFVPAYSICMFEGGFFPMDVLDEKYTQMVRSLPYFKRNRGRDHIFTFGSGLSANVFRSWRREIPNSIQLSPETWLFNDAANVLDPPFDTWRDIAIPGYLHRHEVISLAQQARPLAKREHLAVFLGRIDPSRGSHPGAGGTDVRGAIRRLQEKGKVFVAQNLSMPEMHAVMGNSRFCFVPKGKSAWSLRFYESLFANCVPVVLSDFWELPFESFLDLPSFVIKWPMDKVGDRLMEYLEALSDEVLETKVASDVAHMYETSTQMIYSRTKRQTSGSLGGEGKEQREKHVWCTMSEADSELDHAAMDEDVGMNPDMDFKDVADEDSDAPVVLPQGVKKEIIQQAPESEWRRPKKGDEVTVHYVGTLESDGSQFDSSRDRGPPFVFTLGKGEVIKGWDLGVATMQKGELAKFTLAPEFAYGDAGSPPKIPEKATLVFEVELLSLASKEDLFGDEGVIKTGVDYTLGSGSFGPLSKAVDKALRGMKMGEQVSLQCTKDYMGPDGGCVEITMHELYEVKDVSFCKDRSIMKKQIKQGEGHETPKDTNKVKLSVDAATDGEQPVSGFTAKTLEFNVGSGEVCDALECAVLEMKKGERAILTCMQPERCVEPQLGLSSAPSCQKIVLSLELVDFEKGKDTWDISAEEKVEFGMARKDVGSALFKQGRTELALDRYKKVADLLSHTESFKDDTKAKAQELKKVCELNKAACHLKLKQYQDAKKACDKVLENERDNVKALFRRAQADFGDSEFMGSTRGLKRVLELDPQNREARVLLKQAQAGQKGEDQQVKNLFAKMCKGLSSPSVGLAGKAPDVDAAMETEAEAQEAEGNVADRAAAAAEAPASAVGPTLKEENAFQGLTRILGAKARASRTMNRFFGPGIIQEAFSDEEPLEPEAEI</sequence>
<dbReference type="FunFam" id="3.10.50.40:FF:000006">
    <property type="entry name" value="Peptidyl-prolyl cis-trans isomerase"/>
    <property type="match status" value="1"/>
</dbReference>
<keyword evidence="3" id="KW-0677">Repeat</keyword>
<dbReference type="EMBL" id="CAJNNV010013829">
    <property type="protein sequence ID" value="CAE8602081.1"/>
    <property type="molecule type" value="Genomic_DNA"/>
</dbReference>
<evidence type="ECO:0000256" key="6">
    <source>
        <dbReference type="ARBA" id="ARBA00023235"/>
    </source>
</evidence>
<feature type="domain" description="PPIase FKBP-type" evidence="8">
    <location>
        <begin position="490"/>
        <end position="579"/>
    </location>
</feature>
<comment type="catalytic activity">
    <reaction evidence="1 7">
        <text>[protein]-peptidylproline (omega=180) = [protein]-peptidylproline (omega=0)</text>
        <dbReference type="Rhea" id="RHEA:16237"/>
        <dbReference type="Rhea" id="RHEA-COMP:10747"/>
        <dbReference type="Rhea" id="RHEA-COMP:10748"/>
        <dbReference type="ChEBI" id="CHEBI:83833"/>
        <dbReference type="ChEBI" id="CHEBI:83834"/>
        <dbReference type="EC" id="5.2.1.8"/>
    </reaction>
</comment>
<evidence type="ECO:0000256" key="1">
    <source>
        <dbReference type="ARBA" id="ARBA00000971"/>
    </source>
</evidence>
<keyword evidence="5 7" id="KW-0697">Rotamase</keyword>
<dbReference type="Pfam" id="PF00254">
    <property type="entry name" value="FKBP_C"/>
    <property type="match status" value="2"/>
</dbReference>
<evidence type="ECO:0000256" key="4">
    <source>
        <dbReference type="ARBA" id="ARBA00022803"/>
    </source>
</evidence>
<dbReference type="InterPro" id="IPR050754">
    <property type="entry name" value="FKBP4/5/8-like"/>
</dbReference>
<reference evidence="9" key="1">
    <citation type="submission" date="2021-02" db="EMBL/GenBank/DDBJ databases">
        <authorList>
            <person name="Dougan E. K."/>
            <person name="Rhodes N."/>
            <person name="Thang M."/>
            <person name="Chan C."/>
        </authorList>
    </citation>
    <scope>NUCLEOTIDE SEQUENCE</scope>
</reference>
<proteinExistence type="predicted"/>
<dbReference type="PANTHER" id="PTHR46512">
    <property type="entry name" value="PEPTIDYLPROLYL ISOMERASE"/>
    <property type="match status" value="1"/>
</dbReference>
<organism evidence="9 10">
    <name type="scientific">Polarella glacialis</name>
    <name type="common">Dinoflagellate</name>
    <dbReference type="NCBI Taxonomy" id="89957"/>
    <lineage>
        <taxon>Eukaryota</taxon>
        <taxon>Sar</taxon>
        <taxon>Alveolata</taxon>
        <taxon>Dinophyceae</taxon>
        <taxon>Suessiales</taxon>
        <taxon>Suessiaceae</taxon>
        <taxon>Polarella</taxon>
    </lineage>
</organism>
<dbReference type="EC" id="5.2.1.8" evidence="2 7"/>
<comment type="caution">
    <text evidence="9">The sequence shown here is derived from an EMBL/GenBank/DDBJ whole genome shotgun (WGS) entry which is preliminary data.</text>
</comment>
<protein>
    <recommendedName>
        <fullName evidence="2 7">peptidylprolyl isomerase</fullName>
        <ecNumber evidence="2 7">5.2.1.8</ecNumber>
    </recommendedName>
</protein>
<dbReference type="Gene3D" id="1.25.40.10">
    <property type="entry name" value="Tetratricopeptide repeat domain"/>
    <property type="match status" value="1"/>
</dbReference>
<evidence type="ECO:0000256" key="3">
    <source>
        <dbReference type="ARBA" id="ARBA00022737"/>
    </source>
</evidence>
<keyword evidence="4" id="KW-0802">TPR repeat</keyword>
<dbReference type="GO" id="GO:0003755">
    <property type="term" value="F:peptidyl-prolyl cis-trans isomerase activity"/>
    <property type="evidence" value="ECO:0007669"/>
    <property type="project" value="UniProtKB-KW"/>
</dbReference>